<reference evidence="1 2" key="1">
    <citation type="submission" date="2016-09" db="EMBL/GenBank/DDBJ databases">
        <title>Desulfuribacillus arsenicus sp. nov., an obligately anaerobic, dissimilatory arsenic- and antimonate-reducing bacterium isolated from anoxic sediments.</title>
        <authorList>
            <person name="Abin C.A."/>
            <person name="Hollibaugh J.T."/>
        </authorList>
    </citation>
    <scope>NUCLEOTIDE SEQUENCE [LARGE SCALE GENOMIC DNA]</scope>
    <source>
        <strain evidence="1 2">MLFW-2</strain>
    </source>
</reference>
<proteinExistence type="predicted"/>
<comment type="caution">
    <text evidence="1">The sequence shown here is derived from an EMBL/GenBank/DDBJ whole genome shotgun (WGS) entry which is preliminary data.</text>
</comment>
<accession>A0A1E5L5J1</accession>
<evidence type="ECO:0008006" key="3">
    <source>
        <dbReference type="Google" id="ProtNLM"/>
    </source>
</evidence>
<gene>
    <name evidence="1" type="ORF">BHU72_06445</name>
</gene>
<evidence type="ECO:0000313" key="1">
    <source>
        <dbReference type="EMBL" id="OEH85239.1"/>
    </source>
</evidence>
<keyword evidence="2" id="KW-1185">Reference proteome</keyword>
<sequence length="99" mass="11692">MFLINNVILANRIRKILSRNNIDIAHLIPGRLRLKCTGWQDKEDRIYQFLQELEKEPKIESAQYTPETGSLLILFDKSLLQEIQIIEKWLTRAEQIINS</sequence>
<dbReference type="STRING" id="1390249.BHU72_06445"/>
<protein>
    <recommendedName>
        <fullName evidence="3">Transcription-repair-coupling factor C-terminal domain-containing protein</fullName>
    </recommendedName>
</protein>
<organism evidence="1 2">
    <name type="scientific">Desulfuribacillus stibiiarsenatis</name>
    <dbReference type="NCBI Taxonomy" id="1390249"/>
    <lineage>
        <taxon>Bacteria</taxon>
        <taxon>Bacillati</taxon>
        <taxon>Bacillota</taxon>
        <taxon>Desulfuribacillia</taxon>
        <taxon>Desulfuribacillales</taxon>
        <taxon>Desulfuribacillaceae</taxon>
        <taxon>Desulfuribacillus</taxon>
    </lineage>
</organism>
<dbReference type="EMBL" id="MJAT01000033">
    <property type="protein sequence ID" value="OEH85239.1"/>
    <property type="molecule type" value="Genomic_DNA"/>
</dbReference>
<name>A0A1E5L5J1_9FIRM</name>
<dbReference type="OrthoDB" id="2887217at2"/>
<evidence type="ECO:0000313" key="2">
    <source>
        <dbReference type="Proteomes" id="UP000095255"/>
    </source>
</evidence>
<dbReference type="AlphaFoldDB" id="A0A1E5L5J1"/>
<dbReference type="RefSeq" id="WP_069702566.1">
    <property type="nucleotide sequence ID" value="NZ_MJAT01000033.1"/>
</dbReference>
<dbReference type="Proteomes" id="UP000095255">
    <property type="component" value="Unassembled WGS sequence"/>
</dbReference>
<dbReference type="Pfam" id="PF19991">
    <property type="entry name" value="HMA_2"/>
    <property type="match status" value="1"/>
</dbReference>